<evidence type="ECO:0000313" key="2">
    <source>
        <dbReference type="EMBL" id="QHS86523.1"/>
    </source>
</evidence>
<evidence type="ECO:0000259" key="1">
    <source>
        <dbReference type="Pfam" id="PF00650"/>
    </source>
</evidence>
<dbReference type="EMBL" id="MN739058">
    <property type="protein sequence ID" value="QHS86523.1"/>
    <property type="molecule type" value="Genomic_DNA"/>
</dbReference>
<accession>A0A6C0B4U8</accession>
<reference evidence="2" key="1">
    <citation type="journal article" date="2020" name="Nature">
        <title>Giant virus diversity and host interactions through global metagenomics.</title>
        <authorList>
            <person name="Schulz F."/>
            <person name="Roux S."/>
            <person name="Paez-Espino D."/>
            <person name="Jungbluth S."/>
            <person name="Walsh D.A."/>
            <person name="Denef V.J."/>
            <person name="McMahon K.D."/>
            <person name="Konstantinidis K.T."/>
            <person name="Eloe-Fadrosh E.A."/>
            <person name="Kyrpides N.C."/>
            <person name="Woyke T."/>
        </authorList>
    </citation>
    <scope>NUCLEOTIDE SEQUENCE</scope>
    <source>
        <strain evidence="2">GVMAG-M-3300009422-16</strain>
    </source>
</reference>
<proteinExistence type="predicted"/>
<sequence>MTFIKYLYTLENGSVCIYPDYKNKIQDRESFPDTITDELNKVLQIYGGNNKRFIILVDLTKVKMNCEQATGNIFFYRKLKVRLEQEFPNKLEKIIIYDYTDSTIFLLNILKLILDKELRDKIIVDRNYKMFINSKIITTVTANNNGLHC</sequence>
<dbReference type="Gene3D" id="3.40.525.10">
    <property type="entry name" value="CRAL-TRIO lipid binding domain"/>
    <property type="match status" value="1"/>
</dbReference>
<dbReference type="InterPro" id="IPR036865">
    <property type="entry name" value="CRAL-TRIO_dom_sf"/>
</dbReference>
<dbReference type="AlphaFoldDB" id="A0A6C0B4U8"/>
<name>A0A6C0B4U8_9ZZZZ</name>
<dbReference type="Pfam" id="PF00650">
    <property type="entry name" value="CRAL_TRIO"/>
    <property type="match status" value="1"/>
</dbReference>
<feature type="domain" description="CRAL-TRIO" evidence="1">
    <location>
        <begin position="48"/>
        <end position="133"/>
    </location>
</feature>
<dbReference type="InterPro" id="IPR001251">
    <property type="entry name" value="CRAL-TRIO_dom"/>
</dbReference>
<organism evidence="2">
    <name type="scientific">viral metagenome</name>
    <dbReference type="NCBI Taxonomy" id="1070528"/>
    <lineage>
        <taxon>unclassified sequences</taxon>
        <taxon>metagenomes</taxon>
        <taxon>organismal metagenomes</taxon>
    </lineage>
</organism>
<dbReference type="SUPFAM" id="SSF52087">
    <property type="entry name" value="CRAL/TRIO domain"/>
    <property type="match status" value="1"/>
</dbReference>
<protein>
    <recommendedName>
        <fullName evidence="1">CRAL-TRIO domain-containing protein</fullName>
    </recommendedName>
</protein>